<feature type="compositionally biased region" description="Polar residues" evidence="1">
    <location>
        <begin position="56"/>
        <end position="75"/>
    </location>
</feature>
<accession>A0A5B7E982</accession>
<feature type="compositionally biased region" description="Basic and acidic residues" evidence="1">
    <location>
        <begin position="13"/>
        <end position="25"/>
    </location>
</feature>
<evidence type="ECO:0000256" key="1">
    <source>
        <dbReference type="SAM" id="MobiDB-lite"/>
    </source>
</evidence>
<keyword evidence="3" id="KW-1185">Reference proteome</keyword>
<protein>
    <submittedName>
        <fullName evidence="2">Uncharacterized protein</fullName>
    </submittedName>
</protein>
<gene>
    <name evidence="2" type="ORF">E2C01_023960</name>
</gene>
<sequence>MSAKPQPAAQDRGVGEARSKVKKGQDAPSFGPRVCQNQTKQGAFDKDNQDKHSTGLAATTSCHSAVQYNDTTRKY</sequence>
<dbReference type="AlphaFoldDB" id="A0A5B7E982"/>
<organism evidence="2 3">
    <name type="scientific">Portunus trituberculatus</name>
    <name type="common">Swimming crab</name>
    <name type="synonym">Neptunus trituberculatus</name>
    <dbReference type="NCBI Taxonomy" id="210409"/>
    <lineage>
        <taxon>Eukaryota</taxon>
        <taxon>Metazoa</taxon>
        <taxon>Ecdysozoa</taxon>
        <taxon>Arthropoda</taxon>
        <taxon>Crustacea</taxon>
        <taxon>Multicrustacea</taxon>
        <taxon>Malacostraca</taxon>
        <taxon>Eumalacostraca</taxon>
        <taxon>Eucarida</taxon>
        <taxon>Decapoda</taxon>
        <taxon>Pleocyemata</taxon>
        <taxon>Brachyura</taxon>
        <taxon>Eubrachyura</taxon>
        <taxon>Portunoidea</taxon>
        <taxon>Portunidae</taxon>
        <taxon>Portuninae</taxon>
        <taxon>Portunus</taxon>
    </lineage>
</organism>
<feature type="region of interest" description="Disordered" evidence="1">
    <location>
        <begin position="1"/>
        <end position="75"/>
    </location>
</feature>
<feature type="compositionally biased region" description="Basic and acidic residues" evidence="1">
    <location>
        <begin position="43"/>
        <end position="53"/>
    </location>
</feature>
<comment type="caution">
    <text evidence="2">The sequence shown here is derived from an EMBL/GenBank/DDBJ whole genome shotgun (WGS) entry which is preliminary data.</text>
</comment>
<reference evidence="2 3" key="1">
    <citation type="submission" date="2019-05" db="EMBL/GenBank/DDBJ databases">
        <title>Another draft genome of Portunus trituberculatus and its Hox gene families provides insights of decapod evolution.</title>
        <authorList>
            <person name="Jeong J.-H."/>
            <person name="Song I."/>
            <person name="Kim S."/>
            <person name="Choi T."/>
            <person name="Kim D."/>
            <person name="Ryu S."/>
            <person name="Kim W."/>
        </authorList>
    </citation>
    <scope>NUCLEOTIDE SEQUENCE [LARGE SCALE GENOMIC DNA]</scope>
    <source>
        <tissue evidence="2">Muscle</tissue>
    </source>
</reference>
<dbReference type="EMBL" id="VSRR010002301">
    <property type="protein sequence ID" value="MPC30690.1"/>
    <property type="molecule type" value="Genomic_DNA"/>
</dbReference>
<proteinExistence type="predicted"/>
<evidence type="ECO:0000313" key="2">
    <source>
        <dbReference type="EMBL" id="MPC30690.1"/>
    </source>
</evidence>
<dbReference type="Proteomes" id="UP000324222">
    <property type="component" value="Unassembled WGS sequence"/>
</dbReference>
<evidence type="ECO:0000313" key="3">
    <source>
        <dbReference type="Proteomes" id="UP000324222"/>
    </source>
</evidence>
<name>A0A5B7E982_PORTR</name>